<organism evidence="2 3">
    <name type="scientific">Roseisalinus antarcticus</name>
    <dbReference type="NCBI Taxonomy" id="254357"/>
    <lineage>
        <taxon>Bacteria</taxon>
        <taxon>Pseudomonadati</taxon>
        <taxon>Pseudomonadota</taxon>
        <taxon>Alphaproteobacteria</taxon>
        <taxon>Rhodobacterales</taxon>
        <taxon>Roseobacteraceae</taxon>
        <taxon>Roseisalinus</taxon>
    </lineage>
</organism>
<gene>
    <name evidence="2" type="ORF">ROA7023_04291</name>
</gene>
<protein>
    <submittedName>
        <fullName evidence="2">Uncharacterized protein</fullName>
    </submittedName>
</protein>
<dbReference type="AlphaFoldDB" id="A0A1Y5TYG9"/>
<evidence type="ECO:0000313" key="3">
    <source>
        <dbReference type="Proteomes" id="UP000193900"/>
    </source>
</evidence>
<name>A0A1Y5TYG9_9RHOB</name>
<evidence type="ECO:0000256" key="1">
    <source>
        <dbReference type="SAM" id="SignalP"/>
    </source>
</evidence>
<proteinExistence type="predicted"/>
<dbReference type="Proteomes" id="UP000193900">
    <property type="component" value="Unassembled WGS sequence"/>
</dbReference>
<dbReference type="RefSeq" id="WP_143535695.1">
    <property type="nucleotide sequence ID" value="NZ_FWFZ01000048.1"/>
</dbReference>
<sequence>MKLLLTILLIAAPIAASAQNVIQIGPGQSAEITGFTLEREAATGVGTLILSLVPLYNPEPYGPVPPADVGRTHRAICNHYAALNADVMVQNDASNFAVRWDWTPDTQEDLEFTVTRFHRNDYTIKDDGTCSAIWTVTPERPTLPSGGAPILLHAQTVVDPRMDGLGLEMTYDWGTSLDAVSDTELDRASLELCVSVVADEMLRREGSYSELHYDFLSVAFEERTGPNDTNRRVFTRARDGDSCFGNLTDAD</sequence>
<accession>A0A1Y5TYG9</accession>
<evidence type="ECO:0000313" key="2">
    <source>
        <dbReference type="EMBL" id="SLN77000.1"/>
    </source>
</evidence>
<dbReference type="EMBL" id="FWFZ01000048">
    <property type="protein sequence ID" value="SLN77000.1"/>
    <property type="molecule type" value="Genomic_DNA"/>
</dbReference>
<dbReference type="OrthoDB" id="7960368at2"/>
<reference evidence="2 3" key="1">
    <citation type="submission" date="2017-03" db="EMBL/GenBank/DDBJ databases">
        <authorList>
            <person name="Afonso C.L."/>
            <person name="Miller P.J."/>
            <person name="Scott M.A."/>
            <person name="Spackman E."/>
            <person name="Goraichik I."/>
            <person name="Dimitrov K.M."/>
            <person name="Suarez D.L."/>
            <person name="Swayne D.E."/>
        </authorList>
    </citation>
    <scope>NUCLEOTIDE SEQUENCE [LARGE SCALE GENOMIC DNA]</scope>
    <source>
        <strain evidence="2 3">CECT 7023</strain>
    </source>
</reference>
<feature type="signal peptide" evidence="1">
    <location>
        <begin position="1"/>
        <end position="18"/>
    </location>
</feature>
<keyword evidence="3" id="KW-1185">Reference proteome</keyword>
<keyword evidence="1" id="KW-0732">Signal</keyword>
<feature type="chain" id="PRO_5012238319" evidence="1">
    <location>
        <begin position="19"/>
        <end position="251"/>
    </location>
</feature>